<dbReference type="Pfam" id="PF01408">
    <property type="entry name" value="GFO_IDH_MocA"/>
    <property type="match status" value="1"/>
</dbReference>
<dbReference type="PANTHER" id="PTHR22604">
    <property type="entry name" value="OXIDOREDUCTASES"/>
    <property type="match status" value="1"/>
</dbReference>
<protein>
    <submittedName>
        <fullName evidence="5">Gfo/Idh/MocA family oxidoreductase</fullName>
    </submittedName>
</protein>
<sequence length="343" mass="37159">MSNEPSIENPTPKVKPSSPIRWGIVGVGNIAGRFAQGLNFVPNTTLTGVWARRESESARFAAQYSTQAFATFEEMVNSIDALYIATLQDSHADYALRAFAAKCAVLCEKPAAVSAIALKKIQDAATEANVLFMEAMKPPFFPLFKRLTKQLTDEPIGDIKFVRAGSSIPDAPEDHPSFKLELGGGSLLNIGIYEAFLAIYFLGKPLKVQTLGRVGESGVDIFASLNVLHEKGISQLFSGLDVDGKGDAVIAGTKGSVTIHENWWNPSRATVHYVGGRVVELDAPFEGGGLNYETDHFCELVRQGATESPIISHVLSQQMISILDVAREELGVVYPCAIDHTFE</sequence>
<dbReference type="Gene3D" id="3.40.50.720">
    <property type="entry name" value="NAD(P)-binding Rossmann-like Domain"/>
    <property type="match status" value="1"/>
</dbReference>
<dbReference type="InterPro" id="IPR000683">
    <property type="entry name" value="Gfo/Idh/MocA-like_OxRdtase_N"/>
</dbReference>
<feature type="domain" description="GFO/IDH/MocA-like oxidoreductase" evidence="4">
    <location>
        <begin position="145"/>
        <end position="257"/>
    </location>
</feature>
<evidence type="ECO:0000256" key="1">
    <source>
        <dbReference type="ARBA" id="ARBA00010928"/>
    </source>
</evidence>
<dbReference type="GO" id="GO:0000166">
    <property type="term" value="F:nucleotide binding"/>
    <property type="evidence" value="ECO:0007669"/>
    <property type="project" value="InterPro"/>
</dbReference>
<dbReference type="InterPro" id="IPR050984">
    <property type="entry name" value="Gfo/Idh/MocA_domain"/>
</dbReference>
<evidence type="ECO:0000259" key="4">
    <source>
        <dbReference type="Pfam" id="PF22725"/>
    </source>
</evidence>
<evidence type="ECO:0000256" key="2">
    <source>
        <dbReference type="ARBA" id="ARBA00023002"/>
    </source>
</evidence>
<dbReference type="PANTHER" id="PTHR22604:SF105">
    <property type="entry name" value="TRANS-1,2-DIHYDROBENZENE-1,2-DIOL DEHYDROGENASE"/>
    <property type="match status" value="1"/>
</dbReference>
<dbReference type="EMBL" id="JADMKS010000003">
    <property type="protein sequence ID" value="MBF6636546.1"/>
    <property type="molecule type" value="Genomic_DNA"/>
</dbReference>
<dbReference type="Pfam" id="PF22725">
    <property type="entry name" value="GFO_IDH_MocA_C3"/>
    <property type="match status" value="1"/>
</dbReference>
<feature type="domain" description="Gfo/Idh/MocA-like oxidoreductase N-terminal" evidence="3">
    <location>
        <begin position="20"/>
        <end position="134"/>
    </location>
</feature>
<comment type="similarity">
    <text evidence="1">Belongs to the Gfo/Idh/MocA family.</text>
</comment>
<gene>
    <name evidence="5" type="ORF">ITX54_07755</name>
</gene>
<reference evidence="5" key="1">
    <citation type="submission" date="2020-11" db="EMBL/GenBank/DDBJ databases">
        <authorList>
            <person name="Lee S.D."/>
        </authorList>
    </citation>
    <scope>NUCLEOTIDE SEQUENCE</scope>
    <source>
        <strain evidence="5">SAP-2</strain>
    </source>
</reference>
<dbReference type="AlphaFoldDB" id="A0AA40X0R4"/>
<comment type="caution">
    <text evidence="5">The sequence shown here is derived from an EMBL/GenBank/DDBJ whole genome shotgun (WGS) entry which is preliminary data.</text>
</comment>
<dbReference type="InterPro" id="IPR036291">
    <property type="entry name" value="NAD(P)-bd_dom_sf"/>
</dbReference>
<dbReference type="InterPro" id="IPR055170">
    <property type="entry name" value="GFO_IDH_MocA-like_dom"/>
</dbReference>
<dbReference type="Proteomes" id="UP000705283">
    <property type="component" value="Unassembled WGS sequence"/>
</dbReference>
<evidence type="ECO:0000313" key="6">
    <source>
        <dbReference type="Proteomes" id="UP000705283"/>
    </source>
</evidence>
<accession>A0AA40X0R4</accession>
<dbReference type="RefSeq" id="WP_194977797.1">
    <property type="nucleotide sequence ID" value="NZ_JADMKS010000003.1"/>
</dbReference>
<evidence type="ECO:0000313" key="5">
    <source>
        <dbReference type="EMBL" id="MBF6636546.1"/>
    </source>
</evidence>
<dbReference type="SUPFAM" id="SSF51735">
    <property type="entry name" value="NAD(P)-binding Rossmann-fold domains"/>
    <property type="match status" value="1"/>
</dbReference>
<proteinExistence type="inferred from homology"/>
<name>A0AA40X0R4_9GAMM</name>
<dbReference type="Gene3D" id="3.30.360.10">
    <property type="entry name" value="Dihydrodipicolinate Reductase, domain 2"/>
    <property type="match status" value="1"/>
</dbReference>
<reference evidence="5" key="2">
    <citation type="submission" date="2022-09" db="EMBL/GenBank/DDBJ databases">
        <title>Rouxiella aceris sp. nov., isolated from tree sap and emended description of the genus Rhouxiella.</title>
        <authorList>
            <person name="Kim I.S."/>
        </authorList>
    </citation>
    <scope>NUCLEOTIDE SEQUENCE</scope>
    <source>
        <strain evidence="5">SAP-2</strain>
    </source>
</reference>
<dbReference type="GO" id="GO:0016491">
    <property type="term" value="F:oxidoreductase activity"/>
    <property type="evidence" value="ECO:0007669"/>
    <property type="project" value="UniProtKB-KW"/>
</dbReference>
<organism evidence="5 6">
    <name type="scientific">Rouxiella silvae</name>
    <dbReference type="NCBI Taxonomy" id="1646373"/>
    <lineage>
        <taxon>Bacteria</taxon>
        <taxon>Pseudomonadati</taxon>
        <taxon>Pseudomonadota</taxon>
        <taxon>Gammaproteobacteria</taxon>
        <taxon>Enterobacterales</taxon>
        <taxon>Yersiniaceae</taxon>
        <taxon>Rouxiella</taxon>
    </lineage>
</organism>
<evidence type="ECO:0000259" key="3">
    <source>
        <dbReference type="Pfam" id="PF01408"/>
    </source>
</evidence>
<keyword evidence="2" id="KW-0560">Oxidoreductase</keyword>
<dbReference type="SUPFAM" id="SSF55347">
    <property type="entry name" value="Glyceraldehyde-3-phosphate dehydrogenase-like, C-terminal domain"/>
    <property type="match status" value="1"/>
</dbReference>